<evidence type="ECO:0000256" key="3">
    <source>
        <dbReference type="ARBA" id="ARBA00022448"/>
    </source>
</evidence>
<dbReference type="PANTHER" id="PTHR30472:SF70">
    <property type="entry name" value="MOLYBDATE IMPORT SYSTEM PERMEASE PROTEIN MOLB"/>
    <property type="match status" value="1"/>
</dbReference>
<evidence type="ECO:0000256" key="2">
    <source>
        <dbReference type="ARBA" id="ARBA00007935"/>
    </source>
</evidence>
<proteinExistence type="inferred from homology"/>
<feature type="transmembrane region" description="Helical" evidence="8">
    <location>
        <begin position="329"/>
        <end position="348"/>
    </location>
</feature>
<feature type="transmembrane region" description="Helical" evidence="8">
    <location>
        <begin position="360"/>
        <end position="377"/>
    </location>
</feature>
<keyword evidence="7 8" id="KW-0472">Membrane</keyword>
<keyword evidence="3" id="KW-0813">Transport</keyword>
<name>A0ABU2CYE8_9EURY</name>
<feature type="transmembrane region" description="Helical" evidence="8">
    <location>
        <begin position="58"/>
        <end position="75"/>
    </location>
</feature>
<feature type="transmembrane region" description="Helical" evidence="8">
    <location>
        <begin position="33"/>
        <end position="52"/>
    </location>
</feature>
<dbReference type="SUPFAM" id="SSF81345">
    <property type="entry name" value="ABC transporter involved in vitamin B12 uptake, BtuC"/>
    <property type="match status" value="1"/>
</dbReference>
<keyword evidence="6 8" id="KW-1133">Transmembrane helix</keyword>
<accession>A0ABU2CYE8</accession>
<dbReference type="EMBL" id="JAVKPK010000007">
    <property type="protein sequence ID" value="MDR7664755.1"/>
    <property type="molecule type" value="Genomic_DNA"/>
</dbReference>
<feature type="transmembrane region" description="Helical" evidence="8">
    <location>
        <begin position="197"/>
        <end position="219"/>
    </location>
</feature>
<evidence type="ECO:0000313" key="9">
    <source>
        <dbReference type="EMBL" id="MDR7664755.1"/>
    </source>
</evidence>
<evidence type="ECO:0000256" key="6">
    <source>
        <dbReference type="ARBA" id="ARBA00022989"/>
    </source>
</evidence>
<sequence>MKRVEIVGQENAHNSNDVTLSSKAKYRLYPGKASINFILFLLLIGVLITALFMGRYPIDPVTVVVIVVAGILEWIGDKIAIITGVKIAFFWSIPHTWSTVMDTVVWDVRLPRAIAVILAGSGLAVSGATYQGVFRNPLVSESILGVSAGAGVGAALAILMDQGTDVIQLSAFAFGLLAVGMTFAISRVYRSNPTLVFVLAGIIVGGLFSAIISLLKFVADPYSKLPDIVFWLMGSFAKASTANFIQVIPVILIAMLVIVLLRWHLNIISMGDEEARSLGMDTKRFRLVFIVCSTLLTAAAVCIGGVIGWVGLIIPHISRMLVGPDHKDMIIASILLGGSYLLAVDTVCRTLMSVEIPISIVTSILGAPIFLYLLYITKKAWS</sequence>
<dbReference type="InterPro" id="IPR000522">
    <property type="entry name" value="ABC_transptr_permease_BtuC"/>
</dbReference>
<evidence type="ECO:0000256" key="4">
    <source>
        <dbReference type="ARBA" id="ARBA00022475"/>
    </source>
</evidence>
<protein>
    <submittedName>
        <fullName evidence="9">Iron ABC transporter permease</fullName>
    </submittedName>
</protein>
<dbReference type="InterPro" id="IPR037294">
    <property type="entry name" value="ABC_BtuC-like"/>
</dbReference>
<keyword evidence="5 8" id="KW-0812">Transmembrane</keyword>
<gene>
    <name evidence="9" type="ORF">RG963_02920</name>
</gene>
<comment type="caution">
    <text evidence="9">The sequence shown here is derived from an EMBL/GenBank/DDBJ whole genome shotgun (WGS) entry which is preliminary data.</text>
</comment>
<dbReference type="PANTHER" id="PTHR30472">
    <property type="entry name" value="FERRIC ENTEROBACTIN TRANSPORT SYSTEM PERMEASE PROTEIN"/>
    <property type="match status" value="1"/>
</dbReference>
<feature type="transmembrane region" description="Helical" evidence="8">
    <location>
        <begin position="239"/>
        <end position="261"/>
    </location>
</feature>
<evidence type="ECO:0000256" key="7">
    <source>
        <dbReference type="ARBA" id="ARBA00023136"/>
    </source>
</evidence>
<organism evidence="9 10">
    <name type="scientific">Methanosarcina baikalica</name>
    <dbReference type="NCBI Taxonomy" id="3073890"/>
    <lineage>
        <taxon>Archaea</taxon>
        <taxon>Methanobacteriati</taxon>
        <taxon>Methanobacteriota</taxon>
        <taxon>Stenosarchaea group</taxon>
        <taxon>Methanomicrobia</taxon>
        <taxon>Methanosarcinales</taxon>
        <taxon>Methanosarcinaceae</taxon>
        <taxon>Methanosarcina</taxon>
    </lineage>
</organism>
<reference evidence="10" key="1">
    <citation type="submission" date="2023-07" db="EMBL/GenBank/DDBJ databases">
        <title>Whole-genome sequencing of a new Methanosarcina sp. Z-7115.</title>
        <authorList>
            <person name="Zhilina T.N."/>
            <person name="Merkel A.Y."/>
        </authorList>
    </citation>
    <scope>NUCLEOTIDE SEQUENCE [LARGE SCALE GENOMIC DNA]</scope>
    <source>
        <strain evidence="10">Z-7115</strain>
    </source>
</reference>
<dbReference type="RefSeq" id="WP_310574781.1">
    <property type="nucleotide sequence ID" value="NZ_JAVKPK010000007.1"/>
</dbReference>
<comment type="similarity">
    <text evidence="2">Belongs to the binding-protein-dependent transport system permease family. FecCD subfamily.</text>
</comment>
<evidence type="ECO:0000313" key="10">
    <source>
        <dbReference type="Proteomes" id="UP001246244"/>
    </source>
</evidence>
<dbReference type="CDD" id="cd06550">
    <property type="entry name" value="TM_ABC_iron-siderophores_like"/>
    <property type="match status" value="1"/>
</dbReference>
<evidence type="ECO:0000256" key="1">
    <source>
        <dbReference type="ARBA" id="ARBA00004651"/>
    </source>
</evidence>
<dbReference type="Pfam" id="PF01032">
    <property type="entry name" value="FecCD"/>
    <property type="match status" value="1"/>
</dbReference>
<keyword evidence="4" id="KW-1003">Cell membrane</keyword>
<evidence type="ECO:0000256" key="5">
    <source>
        <dbReference type="ARBA" id="ARBA00022692"/>
    </source>
</evidence>
<dbReference type="Proteomes" id="UP001246244">
    <property type="component" value="Unassembled WGS sequence"/>
</dbReference>
<evidence type="ECO:0000256" key="8">
    <source>
        <dbReference type="SAM" id="Phobius"/>
    </source>
</evidence>
<feature type="transmembrane region" description="Helical" evidence="8">
    <location>
        <begin position="166"/>
        <end position="185"/>
    </location>
</feature>
<keyword evidence="10" id="KW-1185">Reference proteome</keyword>
<comment type="subcellular location">
    <subcellularLocation>
        <location evidence="1">Cell membrane</location>
        <topology evidence="1">Multi-pass membrane protein</topology>
    </subcellularLocation>
</comment>
<feature type="transmembrane region" description="Helical" evidence="8">
    <location>
        <begin position="287"/>
        <end position="317"/>
    </location>
</feature>
<dbReference type="Gene3D" id="1.10.3470.10">
    <property type="entry name" value="ABC transporter involved in vitamin B12 uptake, BtuC"/>
    <property type="match status" value="1"/>
</dbReference>
<feature type="transmembrane region" description="Helical" evidence="8">
    <location>
        <begin position="142"/>
        <end position="160"/>
    </location>
</feature>